<dbReference type="PANTHER" id="PTHR43689">
    <property type="entry name" value="HYDROLASE"/>
    <property type="match status" value="1"/>
</dbReference>
<sequence>MIPEMIARLAPLGVLLLLVVVFGMTSIALRLALINRSWPPIGRFVEARGVKAHVVERGDGPEILLLHGAASNARELFAALGNKLTNLRLIAPDRPGLGHSMRPPNAASLGEQAAFIADIVRQCANGPVVGVGHSWGAGVLLRLALDHPNLVKALVLIAPVSHPWESAPSWHNRIIGWPILGSLLTWILPPFLGPKLAPKGIVNSFAPGPVHPADYGEIIGTPLIFRPHAYQANAEDLRVGSVQMGLQAPRYGELKLPVTIISGQGDIIVDNSIHAAGLKRDIPHARSYRVAHAGHMPHWVDPDLVVGIIRAYAYDTAHEETSTQFRAEA</sequence>
<evidence type="ECO:0000313" key="2">
    <source>
        <dbReference type="EMBL" id="GIU66183.1"/>
    </source>
</evidence>
<evidence type="ECO:0000313" key="3">
    <source>
        <dbReference type="Proteomes" id="UP001161064"/>
    </source>
</evidence>
<dbReference type="PANTHER" id="PTHR43689:SF8">
    <property type="entry name" value="ALPHA_BETA-HYDROLASES SUPERFAMILY PROTEIN"/>
    <property type="match status" value="1"/>
</dbReference>
<organism evidence="2 3">
    <name type="scientific">Candidatus Phycosocius spiralis</name>
    <dbReference type="NCBI Taxonomy" id="2815099"/>
    <lineage>
        <taxon>Bacteria</taxon>
        <taxon>Pseudomonadati</taxon>
        <taxon>Pseudomonadota</taxon>
        <taxon>Alphaproteobacteria</taxon>
        <taxon>Caulobacterales</taxon>
        <taxon>Caulobacterales incertae sedis</taxon>
        <taxon>Candidatus Phycosocius</taxon>
    </lineage>
</organism>
<dbReference type="Gene3D" id="3.40.50.1820">
    <property type="entry name" value="alpha/beta hydrolase"/>
    <property type="match status" value="1"/>
</dbReference>
<comment type="caution">
    <text evidence="2">The sequence shown here is derived from an EMBL/GenBank/DDBJ whole genome shotgun (WGS) entry which is preliminary data.</text>
</comment>
<dbReference type="InterPro" id="IPR000639">
    <property type="entry name" value="Epox_hydrolase-like"/>
</dbReference>
<evidence type="ECO:0000259" key="1">
    <source>
        <dbReference type="Pfam" id="PF12697"/>
    </source>
</evidence>
<dbReference type="PRINTS" id="PR00412">
    <property type="entry name" value="EPOXHYDRLASE"/>
</dbReference>
<reference evidence="2" key="1">
    <citation type="submission" date="2021-05" db="EMBL/GenBank/DDBJ databases">
        <authorList>
            <person name="Tanabe Y."/>
        </authorList>
    </citation>
    <scope>NUCLEOTIDE SEQUENCE</scope>
    <source>
        <strain evidence="2">BOTRYCO-1</strain>
    </source>
</reference>
<dbReference type="Pfam" id="PF12697">
    <property type="entry name" value="Abhydrolase_6"/>
    <property type="match status" value="1"/>
</dbReference>
<dbReference type="InterPro" id="IPR000073">
    <property type="entry name" value="AB_hydrolase_1"/>
</dbReference>
<proteinExistence type="predicted"/>
<dbReference type="EMBL" id="BPFZ01000002">
    <property type="protein sequence ID" value="GIU66183.1"/>
    <property type="molecule type" value="Genomic_DNA"/>
</dbReference>
<reference evidence="2" key="2">
    <citation type="journal article" date="2023" name="ISME Commun">
        <title>Characterization of a bloom-associated alphaproteobacterial lineage, 'Candidatus Phycosocius': insights into freshwater algal-bacterial interactions.</title>
        <authorList>
            <person name="Tanabe Y."/>
            <person name="Yamaguchi H."/>
            <person name="Yoshida M."/>
            <person name="Kai A."/>
            <person name="Okazaki Y."/>
        </authorList>
    </citation>
    <scope>NUCLEOTIDE SEQUENCE</scope>
    <source>
        <strain evidence="2">BOTRYCO-1</strain>
    </source>
</reference>
<protein>
    <submittedName>
        <fullName evidence="2">Alpha/beta hydrolase</fullName>
    </submittedName>
</protein>
<accession>A0ABQ4PTX9</accession>
<dbReference type="GO" id="GO:0016787">
    <property type="term" value="F:hydrolase activity"/>
    <property type="evidence" value="ECO:0007669"/>
    <property type="project" value="UniProtKB-KW"/>
</dbReference>
<dbReference type="RefSeq" id="WP_284358669.1">
    <property type="nucleotide sequence ID" value="NZ_BPFZ01000002.1"/>
</dbReference>
<name>A0ABQ4PTX9_9PROT</name>
<gene>
    <name evidence="2" type="ORF">PsB1_0337</name>
</gene>
<keyword evidence="3" id="KW-1185">Reference proteome</keyword>
<feature type="domain" description="AB hydrolase-1" evidence="1">
    <location>
        <begin position="63"/>
        <end position="306"/>
    </location>
</feature>
<dbReference type="Proteomes" id="UP001161064">
    <property type="component" value="Unassembled WGS sequence"/>
</dbReference>
<dbReference type="SUPFAM" id="SSF53474">
    <property type="entry name" value="alpha/beta-Hydrolases"/>
    <property type="match status" value="1"/>
</dbReference>
<keyword evidence="2" id="KW-0378">Hydrolase</keyword>
<dbReference type="InterPro" id="IPR029058">
    <property type="entry name" value="AB_hydrolase_fold"/>
</dbReference>
<dbReference type="PRINTS" id="PR00111">
    <property type="entry name" value="ABHYDROLASE"/>
</dbReference>